<feature type="transmembrane region" description="Helical" evidence="9">
    <location>
        <begin position="100"/>
        <end position="119"/>
    </location>
</feature>
<dbReference type="HOGENOM" id="CLU_039929_2_1_7"/>
<organism evidence="10 11">
    <name type="scientific">Entotheonella factor</name>
    <dbReference type="NCBI Taxonomy" id="1429438"/>
    <lineage>
        <taxon>Bacteria</taxon>
        <taxon>Pseudomonadati</taxon>
        <taxon>Nitrospinota/Tectimicrobiota group</taxon>
        <taxon>Candidatus Tectimicrobiota</taxon>
        <taxon>Candidatus Entotheonellia</taxon>
        <taxon>Candidatus Entotheonellales</taxon>
        <taxon>Candidatus Entotheonellaceae</taxon>
        <taxon>Candidatus Entotheonella</taxon>
    </lineage>
</organism>
<reference evidence="10 11" key="1">
    <citation type="journal article" date="2014" name="Nature">
        <title>An environmental bacterial taxon with a large and distinct metabolic repertoire.</title>
        <authorList>
            <person name="Wilson M.C."/>
            <person name="Mori T."/>
            <person name="Ruckert C."/>
            <person name="Uria A.R."/>
            <person name="Helf M.J."/>
            <person name="Takada K."/>
            <person name="Gernert C."/>
            <person name="Steffens U.A."/>
            <person name="Heycke N."/>
            <person name="Schmitt S."/>
            <person name="Rinke C."/>
            <person name="Helfrich E.J."/>
            <person name="Brachmann A.O."/>
            <person name="Gurgui C."/>
            <person name="Wakimoto T."/>
            <person name="Kracht M."/>
            <person name="Crusemann M."/>
            <person name="Hentschel U."/>
            <person name="Abe I."/>
            <person name="Matsunaga S."/>
            <person name="Kalinowski J."/>
            <person name="Takeyama H."/>
            <person name="Piel J."/>
        </authorList>
    </citation>
    <scope>NUCLEOTIDE SEQUENCE [LARGE SCALE GENOMIC DNA]</scope>
    <source>
        <strain evidence="11">TSY1</strain>
    </source>
</reference>
<dbReference type="AlphaFoldDB" id="W4LK80"/>
<keyword evidence="4 9" id="KW-0812">Transmembrane</keyword>
<evidence type="ECO:0000256" key="8">
    <source>
        <dbReference type="ARBA" id="ARBA00037998"/>
    </source>
</evidence>
<evidence type="ECO:0000256" key="2">
    <source>
        <dbReference type="ARBA" id="ARBA00022448"/>
    </source>
</evidence>
<dbReference type="InterPro" id="IPR001851">
    <property type="entry name" value="ABC_transp_permease"/>
</dbReference>
<name>W4LK80_ENTF1</name>
<dbReference type="Proteomes" id="UP000019141">
    <property type="component" value="Unassembled WGS sequence"/>
</dbReference>
<accession>W4LK80</accession>
<gene>
    <name evidence="10" type="ORF">ETSY1_19000</name>
</gene>
<dbReference type="InterPro" id="IPR052157">
    <property type="entry name" value="BCAA_transport_permease"/>
</dbReference>
<feature type="transmembrane region" description="Helical" evidence="9">
    <location>
        <begin position="228"/>
        <end position="255"/>
    </location>
</feature>
<evidence type="ECO:0000256" key="3">
    <source>
        <dbReference type="ARBA" id="ARBA00022475"/>
    </source>
</evidence>
<comment type="similarity">
    <text evidence="8">Belongs to the binding-protein-dependent transport system permease family. LivHM subfamily.</text>
</comment>
<evidence type="ECO:0000256" key="4">
    <source>
        <dbReference type="ARBA" id="ARBA00022692"/>
    </source>
</evidence>
<feature type="transmembrane region" description="Helical" evidence="9">
    <location>
        <begin position="193"/>
        <end position="216"/>
    </location>
</feature>
<proteinExistence type="inferred from homology"/>
<comment type="caution">
    <text evidence="10">The sequence shown here is derived from an EMBL/GenBank/DDBJ whole genome shotgun (WGS) entry which is preliminary data.</text>
</comment>
<dbReference type="PATRIC" id="fig|1429438.4.peg.3706"/>
<sequence>MEVWLNGLTTIFVFGLAYAMLLFIISVGLSVTMGLMGFVNLAHGAFAMLGGYVTVTLVVRSGAPFLLALLIAFVAVAALSVVFERVLYARLYKARELDQVLLTIGLVFVSVAAVTFVWGPNPISMPMPPFLTGSVDLGIQRIPLYRAFMIAAGAIIVAGLYYGLERTRIGAQIRAAVDNRHMAESCGVNTDRLFTYTFALGSGLAALGGGLGIQILGGVRPVFAFEYLVVFLIVVAVGGLGNIRGTFFAALILGVTDFAGKYLFPEGGAFVIYAVTIVVLLWRPQGLFGRA</sequence>
<dbReference type="EMBL" id="AZHW01000561">
    <property type="protein sequence ID" value="ETW98377.1"/>
    <property type="molecule type" value="Genomic_DNA"/>
</dbReference>
<keyword evidence="3" id="KW-1003">Cell membrane</keyword>
<comment type="subcellular location">
    <subcellularLocation>
        <location evidence="1">Cell membrane</location>
        <topology evidence="1">Multi-pass membrane protein</topology>
    </subcellularLocation>
</comment>
<dbReference type="CDD" id="cd06582">
    <property type="entry name" value="TM_PBP1_LivH_like"/>
    <property type="match status" value="1"/>
</dbReference>
<evidence type="ECO:0000256" key="5">
    <source>
        <dbReference type="ARBA" id="ARBA00022970"/>
    </source>
</evidence>
<keyword evidence="6 9" id="KW-1133">Transmembrane helix</keyword>
<dbReference type="Pfam" id="PF02653">
    <property type="entry name" value="BPD_transp_2"/>
    <property type="match status" value="1"/>
</dbReference>
<feature type="transmembrane region" description="Helical" evidence="9">
    <location>
        <begin position="38"/>
        <end position="59"/>
    </location>
</feature>
<evidence type="ECO:0000256" key="6">
    <source>
        <dbReference type="ARBA" id="ARBA00022989"/>
    </source>
</evidence>
<evidence type="ECO:0000256" key="7">
    <source>
        <dbReference type="ARBA" id="ARBA00023136"/>
    </source>
</evidence>
<dbReference type="PANTHER" id="PTHR11795:SF442">
    <property type="entry name" value="ABC TRANSPORTER ATP-BINDING PROTEIN"/>
    <property type="match status" value="1"/>
</dbReference>
<evidence type="ECO:0000313" key="11">
    <source>
        <dbReference type="Proteomes" id="UP000019141"/>
    </source>
</evidence>
<keyword evidence="2" id="KW-0813">Transport</keyword>
<keyword evidence="7 9" id="KW-0472">Membrane</keyword>
<dbReference type="PANTHER" id="PTHR11795">
    <property type="entry name" value="BRANCHED-CHAIN AMINO ACID TRANSPORT SYSTEM PERMEASE PROTEIN LIVH"/>
    <property type="match status" value="1"/>
</dbReference>
<keyword evidence="5" id="KW-0029">Amino-acid transport</keyword>
<evidence type="ECO:0000313" key="10">
    <source>
        <dbReference type="EMBL" id="ETW98377.1"/>
    </source>
</evidence>
<dbReference type="GO" id="GO:0022857">
    <property type="term" value="F:transmembrane transporter activity"/>
    <property type="evidence" value="ECO:0007669"/>
    <property type="project" value="InterPro"/>
</dbReference>
<feature type="transmembrane region" description="Helical" evidence="9">
    <location>
        <begin position="144"/>
        <end position="164"/>
    </location>
</feature>
<dbReference type="GO" id="GO:0006865">
    <property type="term" value="P:amino acid transport"/>
    <property type="evidence" value="ECO:0007669"/>
    <property type="project" value="UniProtKB-KW"/>
</dbReference>
<feature type="transmembrane region" description="Helical" evidence="9">
    <location>
        <begin position="262"/>
        <end position="282"/>
    </location>
</feature>
<protein>
    <submittedName>
        <fullName evidence="10">ABC transporter permease</fullName>
    </submittedName>
</protein>
<evidence type="ECO:0000256" key="9">
    <source>
        <dbReference type="SAM" id="Phobius"/>
    </source>
</evidence>
<keyword evidence="11" id="KW-1185">Reference proteome</keyword>
<dbReference type="GO" id="GO:0005886">
    <property type="term" value="C:plasma membrane"/>
    <property type="evidence" value="ECO:0007669"/>
    <property type="project" value="UniProtKB-SubCell"/>
</dbReference>
<feature type="transmembrane region" description="Helical" evidence="9">
    <location>
        <begin position="65"/>
        <end position="88"/>
    </location>
</feature>
<evidence type="ECO:0000256" key="1">
    <source>
        <dbReference type="ARBA" id="ARBA00004651"/>
    </source>
</evidence>
<feature type="transmembrane region" description="Helical" evidence="9">
    <location>
        <begin position="12"/>
        <end position="31"/>
    </location>
</feature>